<dbReference type="SUPFAM" id="SSF51735">
    <property type="entry name" value="NAD(P)-binding Rossmann-fold domains"/>
    <property type="match status" value="1"/>
</dbReference>
<dbReference type="PANTHER" id="PTHR24320:SF282">
    <property type="entry name" value="WW DOMAIN-CONTAINING OXIDOREDUCTASE"/>
    <property type="match status" value="1"/>
</dbReference>
<reference evidence="4 5" key="1">
    <citation type="submission" date="2019-10" db="EMBL/GenBank/DDBJ databases">
        <authorList>
            <person name="Palmer J.M."/>
        </authorList>
    </citation>
    <scope>NUCLEOTIDE SEQUENCE [LARGE SCALE GENOMIC DNA]</scope>
    <source>
        <strain evidence="4 5">TWF506</strain>
    </source>
</reference>
<protein>
    <submittedName>
        <fullName evidence="4">Uncharacterized protein</fullName>
    </submittedName>
</protein>
<keyword evidence="5" id="KW-1185">Reference proteome</keyword>
<dbReference type="PRINTS" id="PR00081">
    <property type="entry name" value="GDHRDH"/>
</dbReference>
<evidence type="ECO:0000256" key="1">
    <source>
        <dbReference type="ARBA" id="ARBA00006484"/>
    </source>
</evidence>
<dbReference type="EMBL" id="JAVHJM010000009">
    <property type="protein sequence ID" value="KAK6506428.1"/>
    <property type="molecule type" value="Genomic_DNA"/>
</dbReference>
<comment type="similarity">
    <text evidence="1">Belongs to the short-chain dehydrogenases/reductases (SDR) family.</text>
</comment>
<dbReference type="Gene3D" id="3.40.50.720">
    <property type="entry name" value="NAD(P)-binding Rossmann-like Domain"/>
    <property type="match status" value="1"/>
</dbReference>
<gene>
    <name evidence="4" type="ORF">TWF506_011338</name>
</gene>
<dbReference type="AlphaFoldDB" id="A0AAN8PAW3"/>
<comment type="caution">
    <text evidence="4">The sequence shown here is derived from an EMBL/GenBank/DDBJ whole genome shotgun (WGS) entry which is preliminary data.</text>
</comment>
<evidence type="ECO:0000313" key="5">
    <source>
        <dbReference type="Proteomes" id="UP001307849"/>
    </source>
</evidence>
<dbReference type="Proteomes" id="UP001307849">
    <property type="component" value="Unassembled WGS sequence"/>
</dbReference>
<name>A0AAN8PAW3_9PEZI</name>
<dbReference type="GO" id="GO:0016491">
    <property type="term" value="F:oxidoreductase activity"/>
    <property type="evidence" value="ECO:0007669"/>
    <property type="project" value="UniProtKB-KW"/>
</dbReference>
<evidence type="ECO:0000256" key="2">
    <source>
        <dbReference type="ARBA" id="ARBA00022857"/>
    </source>
</evidence>
<keyword evidence="2" id="KW-0521">NADP</keyword>
<dbReference type="Pfam" id="PF00106">
    <property type="entry name" value="adh_short"/>
    <property type="match status" value="1"/>
</dbReference>
<keyword evidence="3" id="KW-0560">Oxidoreductase</keyword>
<dbReference type="InterPro" id="IPR002347">
    <property type="entry name" value="SDR_fam"/>
</dbReference>
<sequence>MCSTFSVDSLPDLTGRVYIVTGGNAGIGYETIHGLASKGATIYLCARSPSKATTAITTLRSKLQNPDAPIHPLPMDLMNLSTIQTAVTTFLNRETSLHGLILNAGIMCTPWEESTDGYEAHWQTNYIAHYLLTYLLLPVLKETAGRCEAGVVRIVELTSGAWQMAKGPGIWFDQVALRDKEPFDRYCQSKLANLLHVRELQRRVGPKGGEEEEEGRGEVWVAAVHPGLVETGLSANYATTSILGRTLLKMGMGAPPDKGALGTLFAVASNDFKRDWSGSYMVPTAKKGWTWRWANDKDLQEKLWKWTEDQLRWKGFLGTSDRA</sequence>
<evidence type="ECO:0000256" key="3">
    <source>
        <dbReference type="ARBA" id="ARBA00023002"/>
    </source>
</evidence>
<accession>A0AAN8PAW3</accession>
<proteinExistence type="inferred from homology"/>
<dbReference type="InterPro" id="IPR036291">
    <property type="entry name" value="NAD(P)-bd_dom_sf"/>
</dbReference>
<evidence type="ECO:0000313" key="4">
    <source>
        <dbReference type="EMBL" id="KAK6506428.1"/>
    </source>
</evidence>
<dbReference type="PANTHER" id="PTHR24320">
    <property type="entry name" value="RETINOL DEHYDROGENASE"/>
    <property type="match status" value="1"/>
</dbReference>
<organism evidence="4 5">
    <name type="scientific">Arthrobotrys conoides</name>
    <dbReference type="NCBI Taxonomy" id="74498"/>
    <lineage>
        <taxon>Eukaryota</taxon>
        <taxon>Fungi</taxon>
        <taxon>Dikarya</taxon>
        <taxon>Ascomycota</taxon>
        <taxon>Pezizomycotina</taxon>
        <taxon>Orbiliomycetes</taxon>
        <taxon>Orbiliales</taxon>
        <taxon>Orbiliaceae</taxon>
        <taxon>Arthrobotrys</taxon>
    </lineage>
</organism>